<proteinExistence type="predicted"/>
<accession>A0A1M5FD76</accession>
<dbReference type="OrthoDB" id="9796135at2"/>
<dbReference type="SUPFAM" id="SSF55021">
    <property type="entry name" value="ACT-like"/>
    <property type="match status" value="1"/>
</dbReference>
<organism evidence="1 2">
    <name type="scientific">Mariniphaga anaerophila</name>
    <dbReference type="NCBI Taxonomy" id="1484053"/>
    <lineage>
        <taxon>Bacteria</taxon>
        <taxon>Pseudomonadati</taxon>
        <taxon>Bacteroidota</taxon>
        <taxon>Bacteroidia</taxon>
        <taxon>Marinilabiliales</taxon>
        <taxon>Prolixibacteraceae</taxon>
        <taxon>Mariniphaga</taxon>
    </lineage>
</organism>
<evidence type="ECO:0000313" key="1">
    <source>
        <dbReference type="EMBL" id="SHF89495.1"/>
    </source>
</evidence>
<sequence>MEKRTGTVLIQIENRENVQLLNDIISKHSSIIIGRQGLPRSNGLSIISLVLEGTTDQIGSLTGQLGRLKGIQAKSVLLKNRTHE</sequence>
<dbReference type="InterPro" id="IPR027271">
    <property type="entry name" value="Acetolactate_synth/TF_NikR_C"/>
</dbReference>
<dbReference type="RefSeq" id="WP_073003276.1">
    <property type="nucleotide sequence ID" value="NZ_FQUM01000012.1"/>
</dbReference>
<dbReference type="InterPro" id="IPR023860">
    <property type="entry name" value="FeFe-hyd_TM1266"/>
</dbReference>
<evidence type="ECO:0000313" key="2">
    <source>
        <dbReference type="Proteomes" id="UP000184164"/>
    </source>
</evidence>
<dbReference type="Proteomes" id="UP000184164">
    <property type="component" value="Unassembled WGS sequence"/>
</dbReference>
<dbReference type="AlphaFoldDB" id="A0A1M5FD76"/>
<dbReference type="Pfam" id="PF21699">
    <property type="entry name" value="TM1266-like"/>
    <property type="match status" value="1"/>
</dbReference>
<dbReference type="NCBIfam" id="TIGR03959">
    <property type="entry name" value="hyd_TM1266"/>
    <property type="match status" value="1"/>
</dbReference>
<dbReference type="InterPro" id="IPR045865">
    <property type="entry name" value="ACT-like_dom_sf"/>
</dbReference>
<keyword evidence="2" id="KW-1185">Reference proteome</keyword>
<protein>
    <submittedName>
        <fullName evidence="1">Putative iron-only hydrogenase system regulator</fullName>
    </submittedName>
</protein>
<name>A0A1M5FD76_9BACT</name>
<dbReference type="EMBL" id="FQUM01000012">
    <property type="protein sequence ID" value="SHF89495.1"/>
    <property type="molecule type" value="Genomic_DNA"/>
</dbReference>
<reference evidence="1 2" key="1">
    <citation type="submission" date="2016-11" db="EMBL/GenBank/DDBJ databases">
        <authorList>
            <person name="Jaros S."/>
            <person name="Januszkiewicz K."/>
            <person name="Wedrychowicz H."/>
        </authorList>
    </citation>
    <scope>NUCLEOTIDE SEQUENCE [LARGE SCALE GENOMIC DNA]</scope>
    <source>
        <strain evidence="1 2">DSM 26910</strain>
    </source>
</reference>
<dbReference type="Gene3D" id="3.30.70.1150">
    <property type="entry name" value="ACT-like. Chain A, domain 2"/>
    <property type="match status" value="1"/>
</dbReference>
<gene>
    <name evidence="1" type="ORF">SAMN05444274_11212</name>
</gene>
<dbReference type="STRING" id="1484053.SAMN05444274_11212"/>